<evidence type="ECO:0000256" key="8">
    <source>
        <dbReference type="ARBA" id="ARBA00023008"/>
    </source>
</evidence>
<keyword evidence="6" id="KW-0378">Hydrolase</keyword>
<keyword evidence="4" id="KW-0808">Transferase</keyword>
<dbReference type="InterPro" id="IPR038371">
    <property type="entry name" value="Cu_polyphenol_OxRdtase_sf"/>
</dbReference>
<keyword evidence="7" id="KW-0862">Zinc</keyword>
<comment type="catalytic activity">
    <reaction evidence="11">
        <text>S-methyl-5'-thioadenosine + phosphate = 5-(methylsulfanyl)-alpha-D-ribose 1-phosphate + adenine</text>
        <dbReference type="Rhea" id="RHEA:11852"/>
        <dbReference type="ChEBI" id="CHEBI:16708"/>
        <dbReference type="ChEBI" id="CHEBI:17509"/>
        <dbReference type="ChEBI" id="CHEBI:43474"/>
        <dbReference type="ChEBI" id="CHEBI:58533"/>
        <dbReference type="EC" id="2.4.2.28"/>
    </reaction>
    <physiologicalReaction direction="left-to-right" evidence="11">
        <dbReference type="Rhea" id="RHEA:11853"/>
    </physiologicalReaction>
</comment>
<evidence type="ECO:0000313" key="13">
    <source>
        <dbReference type="Proteomes" id="UP001595773"/>
    </source>
</evidence>
<evidence type="ECO:0000256" key="11">
    <source>
        <dbReference type="ARBA" id="ARBA00049893"/>
    </source>
</evidence>
<dbReference type="InterPro" id="IPR011324">
    <property type="entry name" value="Cytotoxic_necrot_fac-like_cat"/>
</dbReference>
<evidence type="ECO:0000256" key="6">
    <source>
        <dbReference type="ARBA" id="ARBA00022801"/>
    </source>
</evidence>
<evidence type="ECO:0000256" key="3">
    <source>
        <dbReference type="ARBA" id="ARBA00007353"/>
    </source>
</evidence>
<dbReference type="PANTHER" id="PTHR30616">
    <property type="entry name" value="UNCHARACTERIZED PROTEIN YFIH"/>
    <property type="match status" value="1"/>
</dbReference>
<dbReference type="InterPro" id="IPR003730">
    <property type="entry name" value="Cu_polyphenol_OxRdtase"/>
</dbReference>
<keyword evidence="13" id="KW-1185">Reference proteome</keyword>
<dbReference type="RefSeq" id="WP_230068023.1">
    <property type="nucleotide sequence ID" value="NZ_BAABLL010000006.1"/>
</dbReference>
<gene>
    <name evidence="12" type="ORF">ACFOW9_10295</name>
</gene>
<evidence type="ECO:0000256" key="10">
    <source>
        <dbReference type="ARBA" id="ARBA00048968"/>
    </source>
</evidence>
<evidence type="ECO:0000313" key="12">
    <source>
        <dbReference type="EMBL" id="MFC4265989.1"/>
    </source>
</evidence>
<comment type="catalytic activity">
    <reaction evidence="9">
        <text>adenosine + H2O + H(+) = inosine + NH4(+)</text>
        <dbReference type="Rhea" id="RHEA:24408"/>
        <dbReference type="ChEBI" id="CHEBI:15377"/>
        <dbReference type="ChEBI" id="CHEBI:15378"/>
        <dbReference type="ChEBI" id="CHEBI:16335"/>
        <dbReference type="ChEBI" id="CHEBI:17596"/>
        <dbReference type="ChEBI" id="CHEBI:28938"/>
        <dbReference type="EC" id="3.5.4.4"/>
    </reaction>
    <physiologicalReaction direction="left-to-right" evidence="9">
        <dbReference type="Rhea" id="RHEA:24409"/>
    </physiologicalReaction>
</comment>
<comment type="caution">
    <text evidence="12">The sequence shown here is derived from an EMBL/GenBank/DDBJ whole genome shotgun (WGS) entry which is preliminary data.</text>
</comment>
<reference evidence="13" key="1">
    <citation type="journal article" date="2019" name="Int. J. Syst. Evol. Microbiol.">
        <title>The Global Catalogue of Microorganisms (GCM) 10K type strain sequencing project: providing services to taxonomists for standard genome sequencing and annotation.</title>
        <authorList>
            <consortium name="The Broad Institute Genomics Platform"/>
            <consortium name="The Broad Institute Genome Sequencing Center for Infectious Disease"/>
            <person name="Wu L."/>
            <person name="Ma J."/>
        </authorList>
    </citation>
    <scope>NUCLEOTIDE SEQUENCE [LARGE SCALE GENOMIC DNA]</scope>
    <source>
        <strain evidence="13">CGMCC 1.10698</strain>
    </source>
</reference>
<evidence type="ECO:0000256" key="4">
    <source>
        <dbReference type="ARBA" id="ARBA00022679"/>
    </source>
</evidence>
<protein>
    <submittedName>
        <fullName evidence="12">Polyphenol oxidase family protein</fullName>
    </submittedName>
</protein>
<dbReference type="PANTHER" id="PTHR30616:SF2">
    <property type="entry name" value="PURINE NUCLEOSIDE PHOSPHORYLASE LACC1"/>
    <property type="match status" value="1"/>
</dbReference>
<evidence type="ECO:0000256" key="2">
    <source>
        <dbReference type="ARBA" id="ARBA00003215"/>
    </source>
</evidence>
<accession>A0ABV8R0H7</accession>
<dbReference type="EMBL" id="JBHSCQ010000016">
    <property type="protein sequence ID" value="MFC4265989.1"/>
    <property type="molecule type" value="Genomic_DNA"/>
</dbReference>
<comment type="catalytic activity">
    <reaction evidence="1">
        <text>inosine + phosphate = alpha-D-ribose 1-phosphate + hypoxanthine</text>
        <dbReference type="Rhea" id="RHEA:27646"/>
        <dbReference type="ChEBI" id="CHEBI:17368"/>
        <dbReference type="ChEBI" id="CHEBI:17596"/>
        <dbReference type="ChEBI" id="CHEBI:43474"/>
        <dbReference type="ChEBI" id="CHEBI:57720"/>
        <dbReference type="EC" id="2.4.2.1"/>
    </reaction>
    <physiologicalReaction direction="left-to-right" evidence="1">
        <dbReference type="Rhea" id="RHEA:27647"/>
    </physiologicalReaction>
</comment>
<dbReference type="CDD" id="cd16833">
    <property type="entry name" value="YfiH"/>
    <property type="match status" value="1"/>
</dbReference>
<dbReference type="SUPFAM" id="SSF64438">
    <property type="entry name" value="CNF1/YfiH-like putative cysteine hydrolases"/>
    <property type="match status" value="1"/>
</dbReference>
<comment type="catalytic activity">
    <reaction evidence="10">
        <text>adenosine + phosphate = alpha-D-ribose 1-phosphate + adenine</text>
        <dbReference type="Rhea" id="RHEA:27642"/>
        <dbReference type="ChEBI" id="CHEBI:16335"/>
        <dbReference type="ChEBI" id="CHEBI:16708"/>
        <dbReference type="ChEBI" id="CHEBI:43474"/>
        <dbReference type="ChEBI" id="CHEBI:57720"/>
        <dbReference type="EC" id="2.4.2.1"/>
    </reaction>
    <physiologicalReaction direction="left-to-right" evidence="10">
        <dbReference type="Rhea" id="RHEA:27643"/>
    </physiologicalReaction>
</comment>
<keyword evidence="8" id="KW-0186">Copper</keyword>
<keyword evidence="5" id="KW-0479">Metal-binding</keyword>
<comment type="function">
    <text evidence="2">Purine nucleoside enzyme that catalyzes the phosphorolysis of adenosine and inosine nucleosides, yielding D-ribose 1-phosphate and the respective free bases, adenine and hypoxanthine. Also catalyzes the phosphorolysis of S-methyl-5'-thioadenosine into adenine and S-methyl-5-thio-alpha-D-ribose 1-phosphate. Also has adenosine deaminase activity.</text>
</comment>
<proteinExistence type="inferred from homology"/>
<organism evidence="12 13">
    <name type="scientific">Arthrobacter cryoconiti</name>
    <dbReference type="NCBI Taxonomy" id="748907"/>
    <lineage>
        <taxon>Bacteria</taxon>
        <taxon>Bacillati</taxon>
        <taxon>Actinomycetota</taxon>
        <taxon>Actinomycetes</taxon>
        <taxon>Micrococcales</taxon>
        <taxon>Micrococcaceae</taxon>
        <taxon>Arthrobacter</taxon>
    </lineage>
</organism>
<evidence type="ECO:0000256" key="9">
    <source>
        <dbReference type="ARBA" id="ARBA00047989"/>
    </source>
</evidence>
<dbReference type="Pfam" id="PF02578">
    <property type="entry name" value="Cu-oxidase_4"/>
    <property type="match status" value="1"/>
</dbReference>
<evidence type="ECO:0000256" key="7">
    <source>
        <dbReference type="ARBA" id="ARBA00022833"/>
    </source>
</evidence>
<sequence>MSIPWFSYEALPGVWVGFTDTTHGNLAFHVNDDPLRVSSNRAALENDLAVLSGSTEPVTLAYMNQVHGSAVAIVDGTPTQETVSGVPTGPTADAMLSRSTSLAVMVADCVPVVLVGSDIAGRAVLAVAHAGRPGVEKKVIAAIVRQLRAAGAVKIQAWIGPSVCGRCYEVPHAMRSAVAAVEATAFATTSWGTPSLDLPAAVTAQLRSLDVLVDNVGVCTLEHPEFFSHRRALRDGEEEGRFIGFVTLTSPSF</sequence>
<evidence type="ECO:0000256" key="1">
    <source>
        <dbReference type="ARBA" id="ARBA00000553"/>
    </source>
</evidence>
<name>A0ABV8R0H7_9MICC</name>
<comment type="similarity">
    <text evidence="3">Belongs to the purine nucleoside phosphorylase YfiH/LACC1 family.</text>
</comment>
<dbReference type="Gene3D" id="3.60.140.10">
    <property type="entry name" value="CNF1/YfiH-like putative cysteine hydrolases"/>
    <property type="match status" value="1"/>
</dbReference>
<dbReference type="Proteomes" id="UP001595773">
    <property type="component" value="Unassembled WGS sequence"/>
</dbReference>
<evidence type="ECO:0000256" key="5">
    <source>
        <dbReference type="ARBA" id="ARBA00022723"/>
    </source>
</evidence>